<evidence type="ECO:0000259" key="10">
    <source>
        <dbReference type="Pfam" id="PF04083"/>
    </source>
</evidence>
<evidence type="ECO:0000256" key="5">
    <source>
        <dbReference type="ARBA" id="ARBA00023098"/>
    </source>
</evidence>
<protein>
    <recommendedName>
        <fullName evidence="7">Lipase</fullName>
    </recommendedName>
</protein>
<keyword evidence="4 7" id="KW-0442">Lipid degradation</keyword>
<dbReference type="GO" id="GO:0016787">
    <property type="term" value="F:hydrolase activity"/>
    <property type="evidence" value="ECO:0007669"/>
    <property type="project" value="UniProtKB-KW"/>
</dbReference>
<gene>
    <name evidence="11" type="ORF">ABMA28_006650</name>
</gene>
<feature type="active site" description="Nucleophile" evidence="8">
    <location>
        <position position="180"/>
    </location>
</feature>
<dbReference type="Proteomes" id="UP001549921">
    <property type="component" value="Unassembled WGS sequence"/>
</dbReference>
<comment type="similarity">
    <text evidence="1 7">Belongs to the AB hydrolase superfamily. Lipase family.</text>
</comment>
<keyword evidence="2 9" id="KW-0732">Signal</keyword>
<keyword evidence="5" id="KW-0443">Lipid metabolism</keyword>
<dbReference type="InterPro" id="IPR006693">
    <property type="entry name" value="AB_hydrolase_lipase"/>
</dbReference>
<dbReference type="Pfam" id="PF04083">
    <property type="entry name" value="Abhydro_lipase"/>
    <property type="match status" value="1"/>
</dbReference>
<dbReference type="GO" id="GO:0016042">
    <property type="term" value="P:lipid catabolic process"/>
    <property type="evidence" value="ECO:0007669"/>
    <property type="project" value="UniProtKB-KW"/>
</dbReference>
<organism evidence="11 12">
    <name type="scientific">Loxostege sticticalis</name>
    <name type="common">Beet webworm moth</name>
    <dbReference type="NCBI Taxonomy" id="481309"/>
    <lineage>
        <taxon>Eukaryota</taxon>
        <taxon>Metazoa</taxon>
        <taxon>Ecdysozoa</taxon>
        <taxon>Arthropoda</taxon>
        <taxon>Hexapoda</taxon>
        <taxon>Insecta</taxon>
        <taxon>Pterygota</taxon>
        <taxon>Neoptera</taxon>
        <taxon>Endopterygota</taxon>
        <taxon>Lepidoptera</taxon>
        <taxon>Glossata</taxon>
        <taxon>Ditrysia</taxon>
        <taxon>Pyraloidea</taxon>
        <taxon>Crambidae</taxon>
        <taxon>Pyraustinae</taxon>
        <taxon>Loxostege</taxon>
    </lineage>
</organism>
<dbReference type="AlphaFoldDB" id="A0ABD0TMZ9"/>
<dbReference type="PIRSF" id="PIRSF000862">
    <property type="entry name" value="Steryl_ester_lip"/>
    <property type="match status" value="1"/>
</dbReference>
<evidence type="ECO:0000256" key="7">
    <source>
        <dbReference type="PIRNR" id="PIRNR000862"/>
    </source>
</evidence>
<name>A0ABD0TMZ9_LOXSC</name>
<dbReference type="InterPro" id="IPR025483">
    <property type="entry name" value="Lipase_euk"/>
</dbReference>
<evidence type="ECO:0000313" key="12">
    <source>
        <dbReference type="Proteomes" id="UP001549921"/>
    </source>
</evidence>
<evidence type="ECO:0000256" key="9">
    <source>
        <dbReference type="SAM" id="SignalP"/>
    </source>
</evidence>
<feature type="signal peptide" evidence="9">
    <location>
        <begin position="1"/>
        <end position="19"/>
    </location>
</feature>
<feature type="active site" description="Charge relay system" evidence="8">
    <location>
        <position position="351"/>
    </location>
</feature>
<evidence type="ECO:0000256" key="1">
    <source>
        <dbReference type="ARBA" id="ARBA00010701"/>
    </source>
</evidence>
<keyword evidence="6" id="KW-0325">Glycoprotein</keyword>
<keyword evidence="3 7" id="KW-0378">Hydrolase</keyword>
<dbReference type="SUPFAM" id="SSF53474">
    <property type="entry name" value="alpha/beta-Hydrolases"/>
    <property type="match status" value="1"/>
</dbReference>
<evidence type="ECO:0000256" key="3">
    <source>
        <dbReference type="ARBA" id="ARBA00022801"/>
    </source>
</evidence>
<comment type="caution">
    <text evidence="11">The sequence shown here is derived from an EMBL/GenBank/DDBJ whole genome shotgun (WGS) entry which is preliminary data.</text>
</comment>
<proteinExistence type="inferred from homology"/>
<evidence type="ECO:0000313" key="11">
    <source>
        <dbReference type="EMBL" id="KAL0850706.1"/>
    </source>
</evidence>
<sequence>MPTLWTLIALLSVLSSTLADDNDTDLIDYKALFGDSPRRDLPFPDLVKYDNYPVEVHNVTTSDGYILSLFRIPLNETCEPDESKVPHIFMHGLYLTGDDCIIPGPGKAHCYIYADNCLDVWVPNNRGNRYSRNHVSLNPDKDPEFWDFTVDEMALYDLPAIIDYILDNTGKSQVSYVAHSQGVATLLMLCAKKPEYNAKIKVGFGLSTTAYLEHSRFLLIPFQGIAADLMKRSDNTNFEFVAHGSIVQKTGKLLCGLNPLQYPFCSVLVFAALGYNRFQITDETLRVVTGHTPGGTSYKDFLRWGQMRNNGFAEYDYGISGNLKKYGRFQPPLIDLSAITMKWYFISSYNDFVGDVRDIAKLMARLSNVTQCILADKTFGHLDFIYGKDIPNYITPKVLSVLKGEGFPCDGDCSST</sequence>
<dbReference type="PANTHER" id="PTHR11005">
    <property type="entry name" value="LYSOSOMAL ACID LIPASE-RELATED"/>
    <property type="match status" value="1"/>
</dbReference>
<evidence type="ECO:0000256" key="8">
    <source>
        <dbReference type="PIRSR" id="PIRSR000862-1"/>
    </source>
</evidence>
<dbReference type="FunFam" id="3.40.50.1820:FF:000057">
    <property type="entry name" value="Lipase"/>
    <property type="match status" value="1"/>
</dbReference>
<dbReference type="InterPro" id="IPR029058">
    <property type="entry name" value="AB_hydrolase_fold"/>
</dbReference>
<dbReference type="EMBL" id="JBEDNZ010000002">
    <property type="protein sequence ID" value="KAL0850706.1"/>
    <property type="molecule type" value="Genomic_DNA"/>
</dbReference>
<feature type="chain" id="PRO_5044787918" description="Lipase" evidence="9">
    <location>
        <begin position="20"/>
        <end position="416"/>
    </location>
</feature>
<dbReference type="Gene3D" id="3.40.50.1820">
    <property type="entry name" value="alpha/beta hydrolase"/>
    <property type="match status" value="1"/>
</dbReference>
<feature type="domain" description="Partial AB-hydrolase lipase" evidence="10">
    <location>
        <begin position="44"/>
        <end position="97"/>
    </location>
</feature>
<evidence type="ECO:0000256" key="4">
    <source>
        <dbReference type="ARBA" id="ARBA00022963"/>
    </source>
</evidence>
<accession>A0ABD0TMZ9</accession>
<evidence type="ECO:0000256" key="6">
    <source>
        <dbReference type="ARBA" id="ARBA00023180"/>
    </source>
</evidence>
<evidence type="ECO:0000256" key="2">
    <source>
        <dbReference type="ARBA" id="ARBA00022729"/>
    </source>
</evidence>
<feature type="active site" description="Charge relay system" evidence="8">
    <location>
        <position position="381"/>
    </location>
</feature>
<reference evidence="11 12" key="1">
    <citation type="submission" date="2024-06" db="EMBL/GenBank/DDBJ databases">
        <title>A chromosome-level genome assembly of beet webworm, Loxostege sticticalis.</title>
        <authorList>
            <person name="Zhang Y."/>
        </authorList>
    </citation>
    <scope>NUCLEOTIDE SEQUENCE [LARGE SCALE GENOMIC DNA]</scope>
    <source>
        <strain evidence="11">AQ028</strain>
        <tissue evidence="11">Male pupae</tissue>
    </source>
</reference>